<name>A0ABR4HZG8_9EURO</name>
<reference evidence="2 3" key="1">
    <citation type="submission" date="2024-07" db="EMBL/GenBank/DDBJ databases">
        <title>Section-level genome sequencing and comparative genomics of Aspergillus sections Usti and Cavernicolus.</title>
        <authorList>
            <consortium name="Lawrence Berkeley National Laboratory"/>
            <person name="Nybo J.L."/>
            <person name="Vesth T.C."/>
            <person name="Theobald S."/>
            <person name="Frisvad J.C."/>
            <person name="Larsen T.O."/>
            <person name="Kjaerboelling I."/>
            <person name="Rothschild-Mancinelli K."/>
            <person name="Lyhne E.K."/>
            <person name="Kogle M.E."/>
            <person name="Barry K."/>
            <person name="Clum A."/>
            <person name="Na H."/>
            <person name="Ledsgaard L."/>
            <person name="Lin J."/>
            <person name="Lipzen A."/>
            <person name="Kuo A."/>
            <person name="Riley R."/>
            <person name="Mondo S."/>
            <person name="LaButti K."/>
            <person name="Haridas S."/>
            <person name="Pangalinan J."/>
            <person name="Salamov A.A."/>
            <person name="Simmons B.A."/>
            <person name="Magnuson J.K."/>
            <person name="Chen J."/>
            <person name="Drula E."/>
            <person name="Henrissat B."/>
            <person name="Wiebenga A."/>
            <person name="Lubbers R.J."/>
            <person name="Gomes A.C."/>
            <person name="Makela M.R."/>
            <person name="Stajich J."/>
            <person name="Grigoriev I.V."/>
            <person name="Mortensen U.H."/>
            <person name="De vries R.P."/>
            <person name="Baker S.E."/>
            <person name="Andersen M.R."/>
        </authorList>
    </citation>
    <scope>NUCLEOTIDE SEQUENCE [LARGE SCALE GENOMIC DNA]</scope>
    <source>
        <strain evidence="2 3">CBS 600.67</strain>
    </source>
</reference>
<gene>
    <name evidence="2" type="ORF">BDW59DRAFT_112690</name>
</gene>
<keyword evidence="1" id="KW-1133">Transmembrane helix</keyword>
<dbReference type="Proteomes" id="UP001610335">
    <property type="component" value="Unassembled WGS sequence"/>
</dbReference>
<evidence type="ECO:0000256" key="1">
    <source>
        <dbReference type="SAM" id="Phobius"/>
    </source>
</evidence>
<comment type="caution">
    <text evidence="2">The sequence shown here is derived from an EMBL/GenBank/DDBJ whole genome shotgun (WGS) entry which is preliminary data.</text>
</comment>
<keyword evidence="1" id="KW-0472">Membrane</keyword>
<keyword evidence="1" id="KW-0812">Transmembrane</keyword>
<protein>
    <submittedName>
        <fullName evidence="2">Uncharacterized protein</fullName>
    </submittedName>
</protein>
<sequence length="103" mass="11508">MPDKRTAFGGSATTFVGLLTYLLRIYASAMFYSRFLVPDILPGTRQDENILSPLRGASKSSSMWGPVDQPYHSPYLFIKVNIVAYVGEPHDIITPINIKQFPT</sequence>
<proteinExistence type="predicted"/>
<keyword evidence="3" id="KW-1185">Reference proteome</keyword>
<organism evidence="2 3">
    <name type="scientific">Aspergillus cavernicola</name>
    <dbReference type="NCBI Taxonomy" id="176166"/>
    <lineage>
        <taxon>Eukaryota</taxon>
        <taxon>Fungi</taxon>
        <taxon>Dikarya</taxon>
        <taxon>Ascomycota</taxon>
        <taxon>Pezizomycotina</taxon>
        <taxon>Eurotiomycetes</taxon>
        <taxon>Eurotiomycetidae</taxon>
        <taxon>Eurotiales</taxon>
        <taxon>Aspergillaceae</taxon>
        <taxon>Aspergillus</taxon>
        <taxon>Aspergillus subgen. Nidulantes</taxon>
    </lineage>
</organism>
<evidence type="ECO:0000313" key="3">
    <source>
        <dbReference type="Proteomes" id="UP001610335"/>
    </source>
</evidence>
<dbReference type="EMBL" id="JBFXLS010000067">
    <property type="protein sequence ID" value="KAL2820898.1"/>
    <property type="molecule type" value="Genomic_DNA"/>
</dbReference>
<evidence type="ECO:0000313" key="2">
    <source>
        <dbReference type="EMBL" id="KAL2820898.1"/>
    </source>
</evidence>
<feature type="transmembrane region" description="Helical" evidence="1">
    <location>
        <begin position="6"/>
        <end position="26"/>
    </location>
</feature>
<accession>A0ABR4HZG8</accession>